<gene>
    <name evidence="1" type="ORF">G3I58_26445</name>
</gene>
<dbReference type="EMBL" id="JAAGMS010000296">
    <property type="protein sequence ID" value="NEC01492.1"/>
    <property type="molecule type" value="Genomic_DNA"/>
</dbReference>
<evidence type="ECO:0000313" key="1">
    <source>
        <dbReference type="EMBL" id="NEC01492.1"/>
    </source>
</evidence>
<dbReference type="RefSeq" id="WP_164218460.1">
    <property type="nucleotide sequence ID" value="NZ_JAAGMS010000296.1"/>
</dbReference>
<organism evidence="1 2">
    <name type="scientific">Streptomyces anulatus</name>
    <name type="common">Streptomyces chrysomallus</name>
    <dbReference type="NCBI Taxonomy" id="1892"/>
    <lineage>
        <taxon>Bacteria</taxon>
        <taxon>Bacillati</taxon>
        <taxon>Actinomycetota</taxon>
        <taxon>Actinomycetes</taxon>
        <taxon>Kitasatosporales</taxon>
        <taxon>Streptomycetaceae</taxon>
        <taxon>Streptomyces</taxon>
    </lineage>
</organism>
<sequence length="203" mass="20850">MLELELLPGAGVTLPAGAGTLAFGMSSDEVDHILAAATGVHRAMQCMTLTRADYAELRHAHDAWLSGVLHDRRWSTVATFGNVVLSVAGGGPGRTDSLCGIAINTAVPVDTASATAVVWDGVDLFGHPAEDIVPVLPGPTRPSAPAAADVTVGPLGLWLRGQASALGRWSQLLLLDTPNGWEQCCTGVFACAAGGDGFTGILR</sequence>
<dbReference type="AlphaFoldDB" id="A0A7K3RHK0"/>
<reference evidence="1 2" key="1">
    <citation type="submission" date="2020-01" db="EMBL/GenBank/DDBJ databases">
        <title>Insect and environment-associated Actinomycetes.</title>
        <authorList>
            <person name="Currrie C."/>
            <person name="Chevrette M."/>
            <person name="Carlson C."/>
            <person name="Stubbendieck R."/>
            <person name="Wendt-Pienkowski E."/>
        </authorList>
    </citation>
    <scope>NUCLEOTIDE SEQUENCE [LARGE SCALE GENOMIC DNA]</scope>
    <source>
        <strain evidence="1 2">SID7903</strain>
    </source>
</reference>
<name>A0A7K3RHK0_STRAQ</name>
<comment type="caution">
    <text evidence="1">The sequence shown here is derived from an EMBL/GenBank/DDBJ whole genome shotgun (WGS) entry which is preliminary data.</text>
</comment>
<protein>
    <submittedName>
        <fullName evidence="1">Uncharacterized protein</fullName>
    </submittedName>
</protein>
<evidence type="ECO:0000313" key="2">
    <source>
        <dbReference type="Proteomes" id="UP000470951"/>
    </source>
</evidence>
<dbReference type="Proteomes" id="UP000470951">
    <property type="component" value="Unassembled WGS sequence"/>
</dbReference>
<accession>A0A7K3RHK0</accession>
<proteinExistence type="predicted"/>